<dbReference type="GO" id="GO:0003676">
    <property type="term" value="F:nucleic acid binding"/>
    <property type="evidence" value="ECO:0007669"/>
    <property type="project" value="InterPro"/>
</dbReference>
<dbReference type="InterPro" id="IPR013103">
    <property type="entry name" value="RVT_2"/>
</dbReference>
<sequence>MAQLVRKEKNAKSLDISKAYANLSQTRYPGPNNYGRTPYHAPTAPPGFNNGPRRGSGPEGFANFTPTTNIAEIQALYATPKYVSDEQWLGHPAAGIVTMALSKCNIPVSNKKSFDVCKACCLDLWGHAPTNSSNGYRYYISFVDAYSRYTWLYLLRTRDEALSTFTKFKTQVELQLGTKIKTLQSDWGGEFRSFTNMLETNGIVHKLACPLTHEQNGKPKALSAVCEPKIVRASLLEPHWNNTMNIEYVALKKNKTWVVVPRPANRVPIGCKWIFRVKLNEDGSVNRYKARLLAKGFHQQAGFDFSESFIPVVKVVTIQVVLTVAITNEWTIRKLDINNDFLNGDLHEKIYMEQPPGFVDPKYPNYVYKLNKALYGLKQAPRAWFEKLSNVLVQHGFQFSKANQSLFLKYSKTSCIYILAYVDDILVKGSDDTLVNQLIEELSNTFSLKDLSLVDYFSGIQVTRTSDGILLPQTKYLQELLCKADMQNYATVTRPDLVFCVNKVCQYLHQPLISHWTAVKRILRYVAGTLDYGLMLKPVKDFSLEVFCDVDWAFDPDDRRSATEFRSLASAVSEVTWLQSLLHELHITCPTAPSVWCDNQSTVLLAANPVLHARLKPIEIDLYFVRDKVLQNPHSV</sequence>
<keyword evidence="4" id="KW-1185">Reference proteome</keyword>
<protein>
    <recommendedName>
        <fullName evidence="2">Integrase catalytic domain-containing protein</fullName>
    </recommendedName>
</protein>
<dbReference type="Gene3D" id="3.30.420.10">
    <property type="entry name" value="Ribonuclease H-like superfamily/Ribonuclease H"/>
    <property type="match status" value="1"/>
</dbReference>
<feature type="domain" description="Integrase catalytic" evidence="2">
    <location>
        <begin position="103"/>
        <end position="276"/>
    </location>
</feature>
<dbReference type="Gramene" id="evm.model.06.1357">
    <property type="protein sequence ID" value="cds.evm.model.06.1357"/>
    <property type="gene ID" value="evm.TU.06.1357"/>
</dbReference>
<dbReference type="AlphaFoldDB" id="A0A803PU39"/>
<evidence type="ECO:0000313" key="4">
    <source>
        <dbReference type="Proteomes" id="UP000596661"/>
    </source>
</evidence>
<dbReference type="EnsemblPlants" id="evm.model.06.1357">
    <property type="protein sequence ID" value="cds.evm.model.06.1357"/>
    <property type="gene ID" value="evm.TU.06.1357"/>
</dbReference>
<proteinExistence type="predicted"/>
<dbReference type="SUPFAM" id="SSF56672">
    <property type="entry name" value="DNA/RNA polymerases"/>
    <property type="match status" value="1"/>
</dbReference>
<dbReference type="InterPro" id="IPR043502">
    <property type="entry name" value="DNA/RNA_pol_sf"/>
</dbReference>
<dbReference type="GO" id="GO:0015074">
    <property type="term" value="P:DNA integration"/>
    <property type="evidence" value="ECO:0007669"/>
    <property type="project" value="InterPro"/>
</dbReference>
<name>A0A803PU39_CANSA</name>
<dbReference type="PANTHER" id="PTHR11439:SF455">
    <property type="entry name" value="RLK (RECEPTOR-LIKE PROTEIN KINASE) 8, PUTATIVE-RELATED"/>
    <property type="match status" value="1"/>
</dbReference>
<feature type="region of interest" description="Disordered" evidence="1">
    <location>
        <begin position="27"/>
        <end position="61"/>
    </location>
</feature>
<dbReference type="Proteomes" id="UP000596661">
    <property type="component" value="Chromosome 6"/>
</dbReference>
<reference evidence="3" key="1">
    <citation type="submission" date="2018-11" db="EMBL/GenBank/DDBJ databases">
        <authorList>
            <person name="Grassa J C."/>
        </authorList>
    </citation>
    <scope>NUCLEOTIDE SEQUENCE [LARGE SCALE GENOMIC DNA]</scope>
</reference>
<dbReference type="InterPro" id="IPR036397">
    <property type="entry name" value="RNaseH_sf"/>
</dbReference>
<dbReference type="Pfam" id="PF00665">
    <property type="entry name" value="rve"/>
    <property type="match status" value="1"/>
</dbReference>
<dbReference type="InterPro" id="IPR012337">
    <property type="entry name" value="RNaseH-like_sf"/>
</dbReference>
<dbReference type="EMBL" id="UZAU01000605">
    <property type="status" value="NOT_ANNOTATED_CDS"/>
    <property type="molecule type" value="Genomic_DNA"/>
</dbReference>
<evidence type="ECO:0000259" key="2">
    <source>
        <dbReference type="PROSITE" id="PS50994"/>
    </source>
</evidence>
<dbReference type="PROSITE" id="PS50994">
    <property type="entry name" value="INTEGRASE"/>
    <property type="match status" value="1"/>
</dbReference>
<dbReference type="Pfam" id="PF07727">
    <property type="entry name" value="RVT_2"/>
    <property type="match status" value="1"/>
</dbReference>
<reference evidence="3" key="2">
    <citation type="submission" date="2021-03" db="UniProtKB">
        <authorList>
            <consortium name="EnsemblPlants"/>
        </authorList>
    </citation>
    <scope>IDENTIFICATION</scope>
</reference>
<evidence type="ECO:0000313" key="3">
    <source>
        <dbReference type="EnsemblPlants" id="cds.evm.model.06.1357"/>
    </source>
</evidence>
<accession>A0A803PU39</accession>
<dbReference type="PANTHER" id="PTHR11439">
    <property type="entry name" value="GAG-POL-RELATED RETROTRANSPOSON"/>
    <property type="match status" value="1"/>
</dbReference>
<dbReference type="SUPFAM" id="SSF53098">
    <property type="entry name" value="Ribonuclease H-like"/>
    <property type="match status" value="1"/>
</dbReference>
<dbReference type="CDD" id="cd09272">
    <property type="entry name" value="RNase_HI_RT_Ty1"/>
    <property type="match status" value="1"/>
</dbReference>
<organism evidence="3 4">
    <name type="scientific">Cannabis sativa</name>
    <name type="common">Hemp</name>
    <name type="synonym">Marijuana</name>
    <dbReference type="NCBI Taxonomy" id="3483"/>
    <lineage>
        <taxon>Eukaryota</taxon>
        <taxon>Viridiplantae</taxon>
        <taxon>Streptophyta</taxon>
        <taxon>Embryophyta</taxon>
        <taxon>Tracheophyta</taxon>
        <taxon>Spermatophyta</taxon>
        <taxon>Magnoliopsida</taxon>
        <taxon>eudicotyledons</taxon>
        <taxon>Gunneridae</taxon>
        <taxon>Pentapetalae</taxon>
        <taxon>rosids</taxon>
        <taxon>fabids</taxon>
        <taxon>Rosales</taxon>
        <taxon>Cannabaceae</taxon>
        <taxon>Cannabis</taxon>
    </lineage>
</organism>
<dbReference type="InterPro" id="IPR001584">
    <property type="entry name" value="Integrase_cat-core"/>
</dbReference>
<evidence type="ECO:0000256" key="1">
    <source>
        <dbReference type="SAM" id="MobiDB-lite"/>
    </source>
</evidence>